<dbReference type="PANTHER" id="PTHR10996">
    <property type="entry name" value="2-HYDROXYACID DEHYDROGENASE-RELATED"/>
    <property type="match status" value="1"/>
</dbReference>
<evidence type="ECO:0000313" key="6">
    <source>
        <dbReference type="EMBL" id="MBB3713078.1"/>
    </source>
</evidence>
<name>A0ABR6HRJ4_9RHOB</name>
<keyword evidence="7" id="KW-1185">Reference proteome</keyword>
<dbReference type="Pfam" id="PF00389">
    <property type="entry name" value="2-Hacid_dh"/>
    <property type="match status" value="1"/>
</dbReference>
<dbReference type="Gene3D" id="3.40.50.720">
    <property type="entry name" value="NAD(P)-binding Rossmann-like Domain"/>
    <property type="match status" value="2"/>
</dbReference>
<accession>A0ABR6HRJ4</accession>
<evidence type="ECO:0000313" key="7">
    <source>
        <dbReference type="Proteomes" id="UP000576152"/>
    </source>
</evidence>
<sequence length="323" mass="34162">MGVYHRADASFVDVKECLDMWPVFSFPALECMEYPQIDSAGLRCEVSDVDAIIRKSQGCRAAVRVLMTSASRGCDATLLRLLPSLGLVVSHGAGRDRIDSAALAARGIRLRCIAEAATEDVADHAMALTLMLFRNLPRAQDFVRSGGWGKGRFELSDSLSGACMGIAGLSGRIGQALAQRARAAGMTLAGLDRASNQDLGVPLFPDWKALARASDVLVLAVPGTPDLEGIVDAPVLDALGPRGRLVNVGRGTLVDTKTLIKALHEGRIAGAALDVLDTEPYVPAPLAAAPNLILTPHMAAQTRGHRGRAARIAEREILDFLAG</sequence>
<protein>
    <submittedName>
        <fullName evidence="6">Phosphoglycerate dehydrogenase-like enzyme</fullName>
    </submittedName>
</protein>
<dbReference type="SUPFAM" id="SSF51735">
    <property type="entry name" value="NAD(P)-binding Rossmann-fold domains"/>
    <property type="match status" value="1"/>
</dbReference>
<feature type="domain" description="D-isomer specific 2-hydroxyacid dehydrogenase catalytic" evidence="4">
    <location>
        <begin position="63"/>
        <end position="323"/>
    </location>
</feature>
<dbReference type="InterPro" id="IPR036291">
    <property type="entry name" value="NAD(P)-bd_dom_sf"/>
</dbReference>
<dbReference type="Proteomes" id="UP000576152">
    <property type="component" value="Unassembled WGS sequence"/>
</dbReference>
<evidence type="ECO:0000256" key="1">
    <source>
        <dbReference type="ARBA" id="ARBA00023002"/>
    </source>
</evidence>
<reference evidence="6 7" key="1">
    <citation type="submission" date="2020-08" db="EMBL/GenBank/DDBJ databases">
        <title>Genomic Encyclopedia of Type Strains, Phase III (KMG-III): the genomes of soil and plant-associated and newly described type strains.</title>
        <authorList>
            <person name="Whitman W."/>
        </authorList>
    </citation>
    <scope>NUCLEOTIDE SEQUENCE [LARGE SCALE GENOMIC DNA]</scope>
    <source>
        <strain evidence="6 7">CECT 8572</strain>
    </source>
</reference>
<dbReference type="EMBL" id="JACIBX010000010">
    <property type="protein sequence ID" value="MBB3713078.1"/>
    <property type="molecule type" value="Genomic_DNA"/>
</dbReference>
<dbReference type="InterPro" id="IPR006140">
    <property type="entry name" value="D-isomer_DH_NAD-bd"/>
</dbReference>
<dbReference type="InterPro" id="IPR006139">
    <property type="entry name" value="D-isomer_2_OHA_DH_cat_dom"/>
</dbReference>
<evidence type="ECO:0000256" key="3">
    <source>
        <dbReference type="RuleBase" id="RU003719"/>
    </source>
</evidence>
<dbReference type="InterPro" id="IPR050223">
    <property type="entry name" value="D-isomer_2-hydroxyacid_DH"/>
</dbReference>
<proteinExistence type="inferred from homology"/>
<dbReference type="PANTHER" id="PTHR10996:SF178">
    <property type="entry name" value="2-HYDROXYACID DEHYDROGENASE YGL185C-RELATED"/>
    <property type="match status" value="1"/>
</dbReference>
<comment type="caution">
    <text evidence="6">The sequence shown here is derived from an EMBL/GenBank/DDBJ whole genome shotgun (WGS) entry which is preliminary data.</text>
</comment>
<dbReference type="SUPFAM" id="SSF52283">
    <property type="entry name" value="Formate/glycerate dehydrogenase catalytic domain-like"/>
    <property type="match status" value="1"/>
</dbReference>
<organism evidence="6 7">
    <name type="scientific">Limimaricola variabilis</name>
    <dbReference type="NCBI Taxonomy" id="1492771"/>
    <lineage>
        <taxon>Bacteria</taxon>
        <taxon>Pseudomonadati</taxon>
        <taxon>Pseudomonadota</taxon>
        <taxon>Alphaproteobacteria</taxon>
        <taxon>Rhodobacterales</taxon>
        <taxon>Paracoccaceae</taxon>
        <taxon>Limimaricola</taxon>
    </lineage>
</organism>
<comment type="similarity">
    <text evidence="3">Belongs to the D-isomer specific 2-hydroxyacid dehydrogenase family.</text>
</comment>
<dbReference type="Pfam" id="PF02826">
    <property type="entry name" value="2-Hacid_dh_C"/>
    <property type="match status" value="1"/>
</dbReference>
<feature type="domain" description="D-isomer specific 2-hydroxyacid dehydrogenase NAD-binding" evidence="5">
    <location>
        <begin position="126"/>
        <end position="299"/>
    </location>
</feature>
<keyword evidence="2" id="KW-0520">NAD</keyword>
<gene>
    <name evidence="6" type="ORF">FHS00_002679</name>
</gene>
<evidence type="ECO:0000259" key="5">
    <source>
        <dbReference type="Pfam" id="PF02826"/>
    </source>
</evidence>
<evidence type="ECO:0000256" key="2">
    <source>
        <dbReference type="ARBA" id="ARBA00023027"/>
    </source>
</evidence>
<keyword evidence="1 3" id="KW-0560">Oxidoreductase</keyword>
<evidence type="ECO:0000259" key="4">
    <source>
        <dbReference type="Pfam" id="PF00389"/>
    </source>
</evidence>